<dbReference type="STRING" id="77044.A0A1W2TIS3"/>
<keyword evidence="5" id="KW-0472">Membrane</keyword>
<feature type="compositionally biased region" description="Low complexity" evidence="9">
    <location>
        <begin position="308"/>
        <end position="356"/>
    </location>
</feature>
<keyword evidence="4" id="KW-0964">Secreted</keyword>
<protein>
    <submittedName>
        <fullName evidence="12">Putative adhesin protein Mad1</fullName>
    </submittedName>
</protein>
<keyword evidence="6 10" id="KW-0732">Signal</keyword>
<evidence type="ECO:0000256" key="9">
    <source>
        <dbReference type="SAM" id="MobiDB-lite"/>
    </source>
</evidence>
<feature type="compositionally biased region" description="Polar residues" evidence="9">
    <location>
        <begin position="357"/>
        <end position="437"/>
    </location>
</feature>
<keyword evidence="8" id="KW-0449">Lipoprotein</keyword>
<evidence type="ECO:0000256" key="6">
    <source>
        <dbReference type="ARBA" id="ARBA00022729"/>
    </source>
</evidence>
<dbReference type="OrthoDB" id="5431405at2759"/>
<evidence type="ECO:0000256" key="1">
    <source>
        <dbReference type="ARBA" id="ARBA00004589"/>
    </source>
</evidence>
<keyword evidence="5" id="KW-0325">Glycoprotein</keyword>
<keyword evidence="13" id="KW-1185">Reference proteome</keyword>
<dbReference type="Proteomes" id="UP000054516">
    <property type="component" value="Unassembled WGS sequence"/>
</dbReference>
<comment type="subcellular location">
    <subcellularLocation>
        <location evidence="1">Membrane</location>
        <topology evidence="1">Lipid-anchor</topology>
        <topology evidence="1">GPI-anchor</topology>
    </subcellularLocation>
    <subcellularLocation>
        <location evidence="2">Secreted</location>
    </subcellularLocation>
</comment>
<dbReference type="GO" id="GO:0005576">
    <property type="term" value="C:extracellular region"/>
    <property type="evidence" value="ECO:0007669"/>
    <property type="project" value="UniProtKB-SubCell"/>
</dbReference>
<evidence type="ECO:0000256" key="8">
    <source>
        <dbReference type="ARBA" id="ARBA00023288"/>
    </source>
</evidence>
<dbReference type="EMBL" id="DF977477">
    <property type="protein sequence ID" value="GAP88064.2"/>
    <property type="molecule type" value="Genomic_DNA"/>
</dbReference>
<dbReference type="PANTHER" id="PTHR36135">
    <property type="entry name" value="FIBROUS SHEATH CABYR-BINDING PROTEIN"/>
    <property type="match status" value="1"/>
</dbReference>
<accession>A0A1W2TIS3</accession>
<evidence type="ECO:0000256" key="7">
    <source>
        <dbReference type="ARBA" id="ARBA00023157"/>
    </source>
</evidence>
<evidence type="ECO:0000256" key="4">
    <source>
        <dbReference type="ARBA" id="ARBA00022525"/>
    </source>
</evidence>
<dbReference type="GO" id="GO:0005509">
    <property type="term" value="F:calcium ion binding"/>
    <property type="evidence" value="ECO:0007669"/>
    <property type="project" value="InterPro"/>
</dbReference>
<proteinExistence type="inferred from homology"/>
<evidence type="ECO:0000256" key="3">
    <source>
        <dbReference type="ARBA" id="ARBA00010031"/>
    </source>
</evidence>
<evidence type="ECO:0000259" key="11">
    <source>
        <dbReference type="Pfam" id="PF05730"/>
    </source>
</evidence>
<dbReference type="InterPro" id="IPR008427">
    <property type="entry name" value="Extracellular_membr_CFEM_dom"/>
</dbReference>
<feature type="region of interest" description="Disordered" evidence="9">
    <location>
        <begin position="190"/>
        <end position="437"/>
    </location>
</feature>
<sequence>MKNTLALFALAAGLSQVTATGFHNAPSYTSPDNSDNQCTDAMKGGFDWTDLNFGDFNSYKGFQYSGYQCTQKFGKRDTLTGRSFQSKCITGKATGDRNNSPKISCDKSTVEKTSIREFQVTPEFDCDLEFHYTMPDGSNCKHRSSCKSTGTVVKNTQCGGATDVTIVYPEQPDKPKGGCNYGIHHIGFDCDAPKPTKQHSYPVNTPTYPANSPSSPASTPASTPSLPETTTEPATYPGSTPAESTPAESTPAESTPAESTPAESTPAESTPAESTPAESTPAESTPAESTPAESTPAESTPAESSTIGSSSTAPVTSPSVTPPASSVPGSYPVYTPSTTAPAESTPAESTPAESTPVESTPAESTPAESTPAESTPAESTPAESTPAESTPAESTPAESTPAESTPAESTPAESTPAESTPAESTPVGSSSTAAVSTPAETPIYSVTSYITTSTVFTTSVQTITSCGPEVPNCPAGSTAVTTVTIPISTTVCPVTETISQPATTPIPTPIETGSVPATYPASSPVESTPIASSVTSPASQTSSGPSYPVETLPCPGVVPSCLNTWMFAVGCKDNTDSACYCPDNDFVNNIFACLYAHGESDEVISEAVSYFQGICAPFVPSNPGIATGAETITTVLTVTPTQIASYTTIEVIATTVVPCTDAVGEVIPSSSSTVVVSTAMTVPQVIFTTISATGTDSSSVAVIPGTYPAFTPTPTGNATPAPYPTGSAGITTFTTSPSAGLPATTPATTAPIQTAGASHVGAGLGFMGMMAVVIAAL</sequence>
<feature type="chain" id="PRO_5012235789" evidence="10">
    <location>
        <begin position="20"/>
        <end position="777"/>
    </location>
</feature>
<feature type="region of interest" description="Disordered" evidence="9">
    <location>
        <begin position="502"/>
        <end position="545"/>
    </location>
</feature>
<reference evidence="12" key="1">
    <citation type="submission" date="2016-03" db="EMBL/GenBank/DDBJ databases">
        <title>Draft genome sequence of Rosellinia necatrix.</title>
        <authorList>
            <person name="Kanematsu S."/>
        </authorList>
    </citation>
    <scope>NUCLEOTIDE SEQUENCE [LARGE SCALE GENOMIC DNA]</scope>
    <source>
        <strain evidence="12">W97</strain>
    </source>
</reference>
<name>A0A1W2TIS3_ROSNE</name>
<feature type="compositionally biased region" description="Low complexity" evidence="9">
    <location>
        <begin position="502"/>
        <end position="512"/>
    </location>
</feature>
<comment type="similarity">
    <text evidence="3">Belongs to the RBT5 family.</text>
</comment>
<evidence type="ECO:0000256" key="5">
    <source>
        <dbReference type="ARBA" id="ARBA00022622"/>
    </source>
</evidence>
<dbReference type="OMA" id="TEYSCTA"/>
<feature type="compositionally biased region" description="Low complexity" evidence="9">
    <location>
        <begin position="205"/>
        <end position="235"/>
    </location>
</feature>
<feature type="compositionally biased region" description="Low complexity" evidence="9">
    <location>
        <begin position="531"/>
        <end position="543"/>
    </location>
</feature>
<dbReference type="InterPro" id="IPR043375">
    <property type="entry name" value="FSCB"/>
</dbReference>
<dbReference type="GO" id="GO:0098552">
    <property type="term" value="C:side of membrane"/>
    <property type="evidence" value="ECO:0007669"/>
    <property type="project" value="UniProtKB-KW"/>
</dbReference>
<feature type="compositionally biased region" description="Polar residues" evidence="9">
    <location>
        <begin position="237"/>
        <end position="307"/>
    </location>
</feature>
<dbReference type="AlphaFoldDB" id="A0A1W2TIS3"/>
<organism evidence="12">
    <name type="scientific">Rosellinia necatrix</name>
    <name type="common">White root-rot fungus</name>
    <dbReference type="NCBI Taxonomy" id="77044"/>
    <lineage>
        <taxon>Eukaryota</taxon>
        <taxon>Fungi</taxon>
        <taxon>Dikarya</taxon>
        <taxon>Ascomycota</taxon>
        <taxon>Pezizomycotina</taxon>
        <taxon>Sordariomycetes</taxon>
        <taxon>Xylariomycetidae</taxon>
        <taxon>Xylariales</taxon>
        <taxon>Xylariaceae</taxon>
        <taxon>Rosellinia</taxon>
    </lineage>
</organism>
<dbReference type="PANTHER" id="PTHR36135:SF1">
    <property type="entry name" value="FIBROUS SHEATH CABYR-BINDING PROTEIN"/>
    <property type="match status" value="1"/>
</dbReference>
<dbReference type="Pfam" id="PF05730">
    <property type="entry name" value="CFEM"/>
    <property type="match status" value="1"/>
</dbReference>
<gene>
    <name evidence="12" type="ORF">SAMD00023353_3201190</name>
</gene>
<evidence type="ECO:0000256" key="10">
    <source>
        <dbReference type="SAM" id="SignalP"/>
    </source>
</evidence>
<keyword evidence="5" id="KW-0336">GPI-anchor</keyword>
<feature type="signal peptide" evidence="10">
    <location>
        <begin position="1"/>
        <end position="19"/>
    </location>
</feature>
<evidence type="ECO:0000313" key="13">
    <source>
        <dbReference type="Proteomes" id="UP000054516"/>
    </source>
</evidence>
<keyword evidence="7" id="KW-1015">Disulfide bond</keyword>
<feature type="compositionally biased region" description="Polar residues" evidence="9">
    <location>
        <begin position="520"/>
        <end position="530"/>
    </location>
</feature>
<feature type="domain" description="CFEM" evidence="11">
    <location>
        <begin position="557"/>
        <end position="616"/>
    </location>
</feature>
<evidence type="ECO:0000313" key="12">
    <source>
        <dbReference type="EMBL" id="GAP88064.2"/>
    </source>
</evidence>
<dbReference type="GO" id="GO:0033234">
    <property type="term" value="P:negative regulation of protein sumoylation"/>
    <property type="evidence" value="ECO:0007669"/>
    <property type="project" value="InterPro"/>
</dbReference>
<evidence type="ECO:0000256" key="2">
    <source>
        <dbReference type="ARBA" id="ARBA00004613"/>
    </source>
</evidence>